<protein>
    <recommendedName>
        <fullName evidence="4">Sel1 repeat family protein</fullName>
    </recommendedName>
</protein>
<dbReference type="PATRIC" id="fig|429727.3.peg.145"/>
<sequence length="318" mass="33514">MVCCASSPGLAAAQDDCAALAANPDEEGFESIGKDQMDVDIDAAVIACSAAIKLDPDDMLSRARLARAHYIGQNYEAMYPHIELAAEAGNAMAQQLLGDSLVDGKGIEKDFERSFALLQASAAQDYAPGLYSLGLSYRAGEGIEKDDAMAAELFARAAAKDHRFALADLGMMKLNADGIERDVHGGIELLERAAALRDSYAMLQLGYLYADSDLVPQDGPLALDYFLAAEAAGEASATAAAAYFYLGEYEGVAADFAEAEAMARRAADTEDGGGHFVLGYMAENGLGLSSDLNAARIHYAKGAELGDDRSVEALARLQ</sequence>
<dbReference type="SUPFAM" id="SSF81901">
    <property type="entry name" value="HCP-like"/>
    <property type="match status" value="1"/>
</dbReference>
<dbReference type="STRING" id="429727.VE26_00630"/>
<dbReference type="EMBL" id="JZEY01000054">
    <property type="protein sequence ID" value="KKB08635.1"/>
    <property type="molecule type" value="Genomic_DNA"/>
</dbReference>
<dbReference type="OrthoDB" id="9797030at2"/>
<dbReference type="Proteomes" id="UP000033649">
    <property type="component" value="Unassembled WGS sequence"/>
</dbReference>
<dbReference type="InterPro" id="IPR006597">
    <property type="entry name" value="Sel1-like"/>
</dbReference>
<dbReference type="InterPro" id="IPR011990">
    <property type="entry name" value="TPR-like_helical_dom_sf"/>
</dbReference>
<accession>A0A0F5FJA8</accession>
<dbReference type="Gene3D" id="1.25.40.10">
    <property type="entry name" value="Tetratricopeptide repeat domain"/>
    <property type="match status" value="2"/>
</dbReference>
<keyword evidence="3" id="KW-1185">Reference proteome</keyword>
<evidence type="ECO:0000256" key="1">
    <source>
        <dbReference type="ARBA" id="ARBA00022737"/>
    </source>
</evidence>
<dbReference type="Pfam" id="PF08238">
    <property type="entry name" value="Sel1"/>
    <property type="match status" value="6"/>
</dbReference>
<proteinExistence type="predicted"/>
<evidence type="ECO:0000313" key="2">
    <source>
        <dbReference type="EMBL" id="KKB08635.1"/>
    </source>
</evidence>
<evidence type="ECO:0008006" key="4">
    <source>
        <dbReference type="Google" id="ProtNLM"/>
    </source>
</evidence>
<dbReference type="RefSeq" id="WP_046103323.1">
    <property type="nucleotide sequence ID" value="NZ_JZEY01000054.1"/>
</dbReference>
<dbReference type="PANTHER" id="PTHR46430">
    <property type="entry name" value="PROTEIN SKT5-RELATED"/>
    <property type="match status" value="1"/>
</dbReference>
<comment type="caution">
    <text evidence="2">The sequence shown here is derived from an EMBL/GenBank/DDBJ whole genome shotgun (WGS) entry which is preliminary data.</text>
</comment>
<evidence type="ECO:0000313" key="3">
    <source>
        <dbReference type="Proteomes" id="UP000033649"/>
    </source>
</evidence>
<organism evidence="2 3">
    <name type="scientific">Devosia chinhatensis</name>
    <dbReference type="NCBI Taxonomy" id="429727"/>
    <lineage>
        <taxon>Bacteria</taxon>
        <taxon>Pseudomonadati</taxon>
        <taxon>Pseudomonadota</taxon>
        <taxon>Alphaproteobacteria</taxon>
        <taxon>Hyphomicrobiales</taxon>
        <taxon>Devosiaceae</taxon>
        <taxon>Devosia</taxon>
    </lineage>
</organism>
<dbReference type="AlphaFoldDB" id="A0A0F5FJA8"/>
<gene>
    <name evidence="2" type="ORF">VE26_00630</name>
</gene>
<keyword evidence="1" id="KW-0677">Repeat</keyword>
<dbReference type="SMART" id="SM00671">
    <property type="entry name" value="SEL1"/>
    <property type="match status" value="7"/>
</dbReference>
<name>A0A0F5FJA8_9HYPH</name>
<reference evidence="2 3" key="1">
    <citation type="submission" date="2015-03" db="EMBL/GenBank/DDBJ databases">
        <authorList>
            <person name="Hassan Y."/>
            <person name="Lepp D."/>
            <person name="Li X.-Z."/>
            <person name="Zhou T."/>
        </authorList>
    </citation>
    <scope>NUCLEOTIDE SEQUENCE [LARGE SCALE GENOMIC DNA]</scope>
    <source>
        <strain evidence="2 3">IPL18</strain>
    </source>
</reference>
<dbReference type="InterPro" id="IPR051726">
    <property type="entry name" value="Chitin_Synth_Reg"/>
</dbReference>
<dbReference type="PANTHER" id="PTHR46430:SF1">
    <property type="entry name" value="CHITIN SYNTHASE REGULATOR SKT5-RELATED"/>
    <property type="match status" value="1"/>
</dbReference>